<keyword evidence="7" id="KW-1185">Reference proteome</keyword>
<dbReference type="EMBL" id="WPNZ01000009">
    <property type="protein sequence ID" value="MVO86639.1"/>
    <property type="molecule type" value="Genomic_DNA"/>
</dbReference>
<organism evidence="6 7">
    <name type="scientific">Streptomyces typhae</name>
    <dbReference type="NCBI Taxonomy" id="2681492"/>
    <lineage>
        <taxon>Bacteria</taxon>
        <taxon>Bacillati</taxon>
        <taxon>Actinomycetota</taxon>
        <taxon>Actinomycetes</taxon>
        <taxon>Kitasatosporales</taxon>
        <taxon>Streptomycetaceae</taxon>
        <taxon>Streptomyces</taxon>
    </lineage>
</organism>
<dbReference type="PROSITE" id="PS51898">
    <property type="entry name" value="TYR_RECOMBINASE"/>
    <property type="match status" value="1"/>
</dbReference>
<evidence type="ECO:0000256" key="1">
    <source>
        <dbReference type="ARBA" id="ARBA00008857"/>
    </source>
</evidence>
<reference evidence="6 7" key="1">
    <citation type="submission" date="2019-11" db="EMBL/GenBank/DDBJ databases">
        <title>Streptomyces typhae sp. nov., a novel endophytic actinomycete isolated from the root of cattail pollen (Typha angustifolia L.).</title>
        <authorList>
            <person name="Peng C."/>
        </authorList>
    </citation>
    <scope>NUCLEOTIDE SEQUENCE [LARGE SCALE GENOMIC DNA]</scope>
    <source>
        <strain evidence="7">p1417</strain>
    </source>
</reference>
<proteinExistence type="inferred from homology"/>
<dbReference type="RefSeq" id="WP_157166421.1">
    <property type="nucleotide sequence ID" value="NZ_WPNZ01000009.1"/>
</dbReference>
<dbReference type="GO" id="GO:0015074">
    <property type="term" value="P:DNA integration"/>
    <property type="evidence" value="ECO:0007669"/>
    <property type="project" value="UniProtKB-KW"/>
</dbReference>
<protein>
    <submittedName>
        <fullName evidence="6">Tyrosine-type recombinase/integrase</fullName>
    </submittedName>
</protein>
<dbReference type="InterPro" id="IPR013762">
    <property type="entry name" value="Integrase-like_cat_sf"/>
</dbReference>
<dbReference type="GO" id="GO:0006310">
    <property type="term" value="P:DNA recombination"/>
    <property type="evidence" value="ECO:0007669"/>
    <property type="project" value="UniProtKB-KW"/>
</dbReference>
<dbReference type="InterPro" id="IPR002104">
    <property type="entry name" value="Integrase_catalytic"/>
</dbReference>
<feature type="domain" description="Tyr recombinase" evidence="5">
    <location>
        <begin position="193"/>
        <end position="379"/>
    </location>
</feature>
<evidence type="ECO:0000256" key="4">
    <source>
        <dbReference type="ARBA" id="ARBA00023172"/>
    </source>
</evidence>
<dbReference type="SUPFAM" id="SSF56349">
    <property type="entry name" value="DNA breaking-rejoining enzymes"/>
    <property type="match status" value="1"/>
</dbReference>
<gene>
    <name evidence="6" type="ORF">GPA10_18215</name>
</gene>
<dbReference type="InterPro" id="IPR010998">
    <property type="entry name" value="Integrase_recombinase_N"/>
</dbReference>
<dbReference type="Pfam" id="PF00589">
    <property type="entry name" value="Phage_integrase"/>
    <property type="match status" value="1"/>
</dbReference>
<comment type="caution">
    <text evidence="6">The sequence shown here is derived from an EMBL/GenBank/DDBJ whole genome shotgun (WGS) entry which is preliminary data.</text>
</comment>
<sequence length="398" mass="44414">MARVWIEDRAEHADYQEALERWQAAKREGSKRRAPGRWRVRWYGPDGKGKAKTFGKLPQAEAERDAISARLNKGSYRDPQSGKAAFAVVAAEWLKSLRRQARKTRHDYEEILNLYVLPQWRDWQIGAIRWEDVSDWIDHLIKTPGKRGKPLGPARITKIYRVLAMVLKRAVQTGRIVASPAVDHELPRKPDDDDHVYLSHEQLHELCVASERYEPFVRLLGYTGIRWGEGIGATGERFLIPQRRLRIVKAYSDVSGVLELGPVKTHEKRSVPLLATVADEVAPLATMAGRAGLVFTAPEGGPLRYSNFRSRFFDPAVKAAGLGDLGVTPHKLRHTAASLAIAAGADVKVVQLMLGHKSAAMTLDIYGHLWPDRLDEVADALDAGRTAALARPSARLTT</sequence>
<dbReference type="PANTHER" id="PTHR30629:SF2">
    <property type="entry name" value="PROPHAGE INTEGRASE INTS-RELATED"/>
    <property type="match status" value="1"/>
</dbReference>
<dbReference type="Proteomes" id="UP000483802">
    <property type="component" value="Unassembled WGS sequence"/>
</dbReference>
<dbReference type="Gene3D" id="1.10.443.10">
    <property type="entry name" value="Intergrase catalytic core"/>
    <property type="match status" value="1"/>
</dbReference>
<dbReference type="GO" id="GO:0003677">
    <property type="term" value="F:DNA binding"/>
    <property type="evidence" value="ECO:0007669"/>
    <property type="project" value="UniProtKB-KW"/>
</dbReference>
<dbReference type="InterPro" id="IPR050808">
    <property type="entry name" value="Phage_Integrase"/>
</dbReference>
<evidence type="ECO:0000313" key="7">
    <source>
        <dbReference type="Proteomes" id="UP000483802"/>
    </source>
</evidence>
<evidence type="ECO:0000313" key="6">
    <source>
        <dbReference type="EMBL" id="MVO86639.1"/>
    </source>
</evidence>
<evidence type="ECO:0000256" key="2">
    <source>
        <dbReference type="ARBA" id="ARBA00022908"/>
    </source>
</evidence>
<dbReference type="Gene3D" id="1.10.150.130">
    <property type="match status" value="1"/>
</dbReference>
<dbReference type="InterPro" id="IPR011010">
    <property type="entry name" value="DNA_brk_join_enz"/>
</dbReference>
<keyword evidence="2" id="KW-0229">DNA integration</keyword>
<dbReference type="PANTHER" id="PTHR30629">
    <property type="entry name" value="PROPHAGE INTEGRASE"/>
    <property type="match status" value="1"/>
</dbReference>
<evidence type="ECO:0000259" key="5">
    <source>
        <dbReference type="PROSITE" id="PS51898"/>
    </source>
</evidence>
<name>A0A6L6WYQ4_9ACTN</name>
<evidence type="ECO:0000256" key="3">
    <source>
        <dbReference type="ARBA" id="ARBA00023125"/>
    </source>
</evidence>
<comment type="similarity">
    <text evidence="1">Belongs to the 'phage' integrase family.</text>
</comment>
<dbReference type="AlphaFoldDB" id="A0A6L6WYQ4"/>
<accession>A0A6L6WYQ4</accession>
<keyword evidence="3" id="KW-0238">DNA-binding</keyword>
<keyword evidence="4" id="KW-0233">DNA recombination</keyword>